<evidence type="ECO:0000313" key="6">
    <source>
        <dbReference type="Proteomes" id="UP000316639"/>
    </source>
</evidence>
<accession>A0A563F4N5</accession>
<dbReference type="GO" id="GO:0006355">
    <property type="term" value="P:regulation of DNA-templated transcription"/>
    <property type="evidence" value="ECO:0007669"/>
    <property type="project" value="InterPro"/>
</dbReference>
<dbReference type="Gene3D" id="1.10.10.10">
    <property type="entry name" value="Winged helix-like DNA-binding domain superfamily/Winged helix DNA-binding domain"/>
    <property type="match status" value="1"/>
</dbReference>
<proteinExistence type="predicted"/>
<organism evidence="5 6">
    <name type="scientific">Lentzea tibetensis</name>
    <dbReference type="NCBI Taxonomy" id="2591470"/>
    <lineage>
        <taxon>Bacteria</taxon>
        <taxon>Bacillati</taxon>
        <taxon>Actinomycetota</taxon>
        <taxon>Actinomycetes</taxon>
        <taxon>Pseudonocardiales</taxon>
        <taxon>Pseudonocardiaceae</taxon>
        <taxon>Lentzea</taxon>
    </lineage>
</organism>
<dbReference type="InterPro" id="IPR016032">
    <property type="entry name" value="Sig_transdc_resp-reg_C-effctor"/>
</dbReference>
<keyword evidence="2" id="KW-0238">DNA-binding</keyword>
<name>A0A563F4N5_9PSEU</name>
<reference evidence="5 6" key="1">
    <citation type="submission" date="2019-07" db="EMBL/GenBank/DDBJ databases">
        <title>Lentzea xizangensis sp. nov., isolated from Qinghai-Tibetan Plateau Soils.</title>
        <authorList>
            <person name="Huang J."/>
        </authorList>
    </citation>
    <scope>NUCLEOTIDE SEQUENCE [LARGE SCALE GENOMIC DNA]</scope>
    <source>
        <strain evidence="5 6">FXJ1.1311</strain>
    </source>
</reference>
<dbReference type="GO" id="GO:0003677">
    <property type="term" value="F:DNA binding"/>
    <property type="evidence" value="ECO:0007669"/>
    <property type="project" value="UniProtKB-KW"/>
</dbReference>
<dbReference type="PANTHER" id="PTHR44688:SF16">
    <property type="entry name" value="DNA-BINDING TRANSCRIPTIONAL ACTIVATOR DEVR_DOSR"/>
    <property type="match status" value="1"/>
</dbReference>
<keyword evidence="3" id="KW-0804">Transcription</keyword>
<dbReference type="InterPro" id="IPR000792">
    <property type="entry name" value="Tscrpt_reg_LuxR_C"/>
</dbReference>
<feature type="domain" description="HTH luxR-type" evidence="4">
    <location>
        <begin position="182"/>
        <end position="247"/>
    </location>
</feature>
<keyword evidence="6" id="KW-1185">Reference proteome</keyword>
<dbReference type="SMART" id="SM00421">
    <property type="entry name" value="HTH_LUXR"/>
    <property type="match status" value="1"/>
</dbReference>
<evidence type="ECO:0000313" key="5">
    <source>
        <dbReference type="EMBL" id="TWP54334.1"/>
    </source>
</evidence>
<evidence type="ECO:0000256" key="3">
    <source>
        <dbReference type="ARBA" id="ARBA00023163"/>
    </source>
</evidence>
<evidence type="ECO:0000256" key="2">
    <source>
        <dbReference type="ARBA" id="ARBA00023125"/>
    </source>
</evidence>
<dbReference type="EMBL" id="VOBR01000001">
    <property type="protein sequence ID" value="TWP54334.1"/>
    <property type="molecule type" value="Genomic_DNA"/>
</dbReference>
<evidence type="ECO:0000256" key="1">
    <source>
        <dbReference type="ARBA" id="ARBA00023015"/>
    </source>
</evidence>
<gene>
    <name evidence="5" type="ORF">FKR81_01930</name>
</gene>
<dbReference type="CDD" id="cd06170">
    <property type="entry name" value="LuxR_C_like"/>
    <property type="match status" value="1"/>
</dbReference>
<dbReference type="PROSITE" id="PS00622">
    <property type="entry name" value="HTH_LUXR_1"/>
    <property type="match status" value="1"/>
</dbReference>
<comment type="caution">
    <text evidence="5">The sequence shown here is derived from an EMBL/GenBank/DDBJ whole genome shotgun (WGS) entry which is preliminary data.</text>
</comment>
<dbReference type="SUPFAM" id="SSF46894">
    <property type="entry name" value="C-terminal effector domain of the bipartite response regulators"/>
    <property type="match status" value="1"/>
</dbReference>
<dbReference type="PANTHER" id="PTHR44688">
    <property type="entry name" value="DNA-BINDING TRANSCRIPTIONAL ACTIVATOR DEVR_DOSR"/>
    <property type="match status" value="1"/>
</dbReference>
<dbReference type="OrthoDB" id="3518313at2"/>
<protein>
    <submittedName>
        <fullName evidence="5">LuxR family transcriptional regulator</fullName>
    </submittedName>
</protein>
<dbReference type="AlphaFoldDB" id="A0A563F4N5"/>
<evidence type="ECO:0000259" key="4">
    <source>
        <dbReference type="PROSITE" id="PS50043"/>
    </source>
</evidence>
<dbReference type="Pfam" id="PF00196">
    <property type="entry name" value="GerE"/>
    <property type="match status" value="1"/>
</dbReference>
<dbReference type="PROSITE" id="PS50043">
    <property type="entry name" value="HTH_LUXR_2"/>
    <property type="match status" value="1"/>
</dbReference>
<dbReference type="PRINTS" id="PR00038">
    <property type="entry name" value="HTHLUXR"/>
</dbReference>
<sequence length="248" mass="28291">MTELLSDRDRRSLVTFVEEGRRAQPDGVMPWAVLDGLSRLIPCDSVGFVEVDAPQKVFLTDQWVQVGERELEQNVGDADNPYWVLWRDFLPCGYADRTGDTRSIVMYSDFYTQPQLAATPYVIDMRSRPVHRMLVRLATAPGRKRCILIDRFDGADFTERDRMVLQLLRPHLYEIYLDVQRKRGGVPQLSRRELDVLLLAAQGQSNASIADELFIAVSTVRKHLKHLFDRTGARSRAAAAALVLPHVR</sequence>
<dbReference type="InterPro" id="IPR036388">
    <property type="entry name" value="WH-like_DNA-bd_sf"/>
</dbReference>
<keyword evidence="1" id="KW-0805">Transcription regulation</keyword>
<dbReference type="Proteomes" id="UP000316639">
    <property type="component" value="Unassembled WGS sequence"/>
</dbReference>